<name>A0A915YYY8_9GLOM</name>
<gene>
    <name evidence="1" type="ORF">CHRIB12_LOCUS5644</name>
</gene>
<dbReference type="AlphaFoldDB" id="A0A915YYY8"/>
<protein>
    <recommendedName>
        <fullName evidence="3">NYN domain-containing protein</fullName>
    </recommendedName>
</protein>
<organism evidence="1 2">
    <name type="scientific">Rhizophagus irregularis</name>
    <dbReference type="NCBI Taxonomy" id="588596"/>
    <lineage>
        <taxon>Eukaryota</taxon>
        <taxon>Fungi</taxon>
        <taxon>Fungi incertae sedis</taxon>
        <taxon>Mucoromycota</taxon>
        <taxon>Glomeromycotina</taxon>
        <taxon>Glomeromycetes</taxon>
        <taxon>Glomerales</taxon>
        <taxon>Glomeraceae</taxon>
        <taxon>Rhizophagus</taxon>
    </lineage>
</organism>
<dbReference type="VEuPathDB" id="FungiDB:RhiirFUN_003992"/>
<comment type="caution">
    <text evidence="1">The sequence shown here is derived from an EMBL/GenBank/DDBJ whole genome shotgun (WGS) entry which is preliminary data.</text>
</comment>
<dbReference type="EMBL" id="CAGKOT010000009">
    <property type="protein sequence ID" value="CAB5353540.1"/>
    <property type="molecule type" value="Genomic_DNA"/>
</dbReference>
<proteinExistence type="predicted"/>
<dbReference type="OrthoDB" id="2390206at2759"/>
<evidence type="ECO:0000313" key="1">
    <source>
        <dbReference type="EMBL" id="CAB5353540.1"/>
    </source>
</evidence>
<evidence type="ECO:0000313" key="2">
    <source>
        <dbReference type="Proteomes" id="UP000684084"/>
    </source>
</evidence>
<dbReference type="Proteomes" id="UP000684084">
    <property type="component" value="Unassembled WGS sequence"/>
</dbReference>
<accession>A0A915YYY8</accession>
<reference evidence="1" key="1">
    <citation type="submission" date="2020-05" db="EMBL/GenBank/DDBJ databases">
        <authorList>
            <person name="Rincon C."/>
            <person name="Sanders R I."/>
            <person name="Robbins C."/>
            <person name="Chaturvedi A."/>
        </authorList>
    </citation>
    <scope>NUCLEOTIDE SEQUENCE</scope>
    <source>
        <strain evidence="1">CHB12</strain>
    </source>
</reference>
<sequence>MERYKGFRVKGFLQAVLGLGGNVIDVIYDQEVSGKAFLHLNEEQLTRNPSPFRLKYGPASAIAELVEQIKGANMGPPGRVHIFVDNSNVNIQGIINVGSMPYLVGSRPPSYDSRKYIEKAGSEVETFDRGRQNHEKEVDSEMRMGNACAVTQASLQNEPDTIVLVSGDKGMRPGIKRALN</sequence>
<evidence type="ECO:0008006" key="3">
    <source>
        <dbReference type="Google" id="ProtNLM"/>
    </source>
</evidence>